<dbReference type="Gene3D" id="3.40.630.30">
    <property type="match status" value="1"/>
</dbReference>
<dbReference type="PANTHER" id="PTHR43877">
    <property type="entry name" value="AMINOALKYLPHOSPHONATE N-ACETYLTRANSFERASE-RELATED-RELATED"/>
    <property type="match status" value="1"/>
</dbReference>
<dbReference type="InterPro" id="IPR016181">
    <property type="entry name" value="Acyl_CoA_acyltransferase"/>
</dbReference>
<dbReference type="InterPro" id="IPR000182">
    <property type="entry name" value="GNAT_dom"/>
</dbReference>
<reference evidence="5" key="1">
    <citation type="submission" date="2016-11" db="EMBL/GenBank/DDBJ databases">
        <authorList>
            <person name="Jaros S."/>
            <person name="Januszkiewicz K."/>
            <person name="Wedrychowicz H."/>
        </authorList>
    </citation>
    <scope>NUCLEOTIDE SEQUENCE [LARGE SCALE GENOMIC DNA]</scope>
    <source>
        <strain evidence="5">DSM 19859</strain>
    </source>
</reference>
<dbReference type="Proteomes" id="UP000290037">
    <property type="component" value="Unassembled WGS sequence"/>
</dbReference>
<feature type="domain" description="N-acetyltransferase" evidence="3">
    <location>
        <begin position="5"/>
        <end position="152"/>
    </location>
</feature>
<name>A0A1M5ZLE5_9FLAO</name>
<evidence type="ECO:0000256" key="2">
    <source>
        <dbReference type="ARBA" id="ARBA00023315"/>
    </source>
</evidence>
<keyword evidence="7" id="KW-1185">Reference proteome</keyword>
<evidence type="ECO:0000313" key="5">
    <source>
        <dbReference type="EMBL" id="SHI24773.1"/>
    </source>
</evidence>
<evidence type="ECO:0000259" key="3">
    <source>
        <dbReference type="PROSITE" id="PS51186"/>
    </source>
</evidence>
<dbReference type="PROSITE" id="PS51186">
    <property type="entry name" value="GNAT"/>
    <property type="match status" value="1"/>
</dbReference>
<accession>A0A1M5ZLE5</accession>
<dbReference type="AlphaFoldDB" id="A0A1M5ZLE5"/>
<dbReference type="Pfam" id="PF00583">
    <property type="entry name" value="Acetyltransf_1"/>
    <property type="match status" value="1"/>
</dbReference>
<keyword evidence="1 5" id="KW-0808">Transferase</keyword>
<protein>
    <submittedName>
        <fullName evidence="5">Acetyltransferase (GNAT) family protein</fullName>
    </submittedName>
</protein>
<dbReference type="EMBL" id="FQXT01000006">
    <property type="protein sequence ID" value="SHI24773.1"/>
    <property type="molecule type" value="Genomic_DNA"/>
</dbReference>
<dbReference type="SUPFAM" id="SSF55729">
    <property type="entry name" value="Acyl-CoA N-acyltransferases (Nat)"/>
    <property type="match status" value="1"/>
</dbReference>
<keyword evidence="2" id="KW-0012">Acyltransferase</keyword>
<evidence type="ECO:0000313" key="4">
    <source>
        <dbReference type="EMBL" id="RXG27833.1"/>
    </source>
</evidence>
<dbReference type="EMBL" id="QOVN01000006">
    <property type="protein sequence ID" value="RXG27833.1"/>
    <property type="molecule type" value="Genomic_DNA"/>
</dbReference>
<evidence type="ECO:0000256" key="1">
    <source>
        <dbReference type="ARBA" id="ARBA00022679"/>
    </source>
</evidence>
<gene>
    <name evidence="4" type="ORF">DSM01_2952</name>
    <name evidence="5" type="ORF">SAMN04487999_3199</name>
</gene>
<evidence type="ECO:0000313" key="7">
    <source>
        <dbReference type="Proteomes" id="UP000290037"/>
    </source>
</evidence>
<dbReference type="Proteomes" id="UP000184240">
    <property type="component" value="Unassembled WGS sequence"/>
</dbReference>
<dbReference type="GO" id="GO:0016747">
    <property type="term" value="F:acyltransferase activity, transferring groups other than amino-acyl groups"/>
    <property type="evidence" value="ECO:0007669"/>
    <property type="project" value="InterPro"/>
</dbReference>
<dbReference type="PANTHER" id="PTHR43877:SF2">
    <property type="entry name" value="AMINOALKYLPHOSPHONATE N-ACETYLTRANSFERASE-RELATED"/>
    <property type="match status" value="1"/>
</dbReference>
<reference evidence="6" key="2">
    <citation type="submission" date="2016-11" db="EMBL/GenBank/DDBJ databases">
        <authorList>
            <person name="Varghese N."/>
            <person name="Submissions S."/>
        </authorList>
    </citation>
    <scope>NUCLEOTIDE SEQUENCE [LARGE SCALE GENOMIC DNA]</scope>
    <source>
        <strain evidence="6">DSM 19859</strain>
    </source>
</reference>
<dbReference type="RefSeq" id="WP_072984775.1">
    <property type="nucleotide sequence ID" value="NZ_CAXPJH010000002.1"/>
</dbReference>
<dbReference type="CDD" id="cd04301">
    <property type="entry name" value="NAT_SF"/>
    <property type="match status" value="1"/>
</dbReference>
<sequence length="152" mass="17238">MLNLVRTDSKNPDFLKMVKELDQTLKVTDGDDHAFYNQFNALDRIKNVIVAYDSGIPVACGAFREYGPRSVEIKRMYTKPLYRKRGYASAILEALENWAIEIGYNKCVLETGIFQPPAIALYKKRQYDVIPNYGQYSGVGGSMCFLKYLAAS</sequence>
<proteinExistence type="predicted"/>
<dbReference type="InterPro" id="IPR050832">
    <property type="entry name" value="Bact_Acetyltransf"/>
</dbReference>
<evidence type="ECO:0000313" key="6">
    <source>
        <dbReference type="Proteomes" id="UP000184240"/>
    </source>
</evidence>
<organism evidence="5 6">
    <name type="scientific">Leeuwenhoekiella palythoae</name>
    <dbReference type="NCBI Taxonomy" id="573501"/>
    <lineage>
        <taxon>Bacteria</taxon>
        <taxon>Pseudomonadati</taxon>
        <taxon>Bacteroidota</taxon>
        <taxon>Flavobacteriia</taxon>
        <taxon>Flavobacteriales</taxon>
        <taxon>Flavobacteriaceae</taxon>
        <taxon>Leeuwenhoekiella</taxon>
    </lineage>
</organism>
<dbReference type="STRING" id="573501.SAMN04487999_3199"/>
<dbReference type="OrthoDB" id="9803233at2"/>
<reference evidence="4 7" key="3">
    <citation type="submission" date="2018-07" db="EMBL/GenBank/DDBJ databases">
        <title>Leeuwenhoekiella genomics.</title>
        <authorList>
            <person name="Tahon G."/>
            <person name="Willems A."/>
        </authorList>
    </citation>
    <scope>NUCLEOTIDE SEQUENCE [LARGE SCALE GENOMIC DNA]</scope>
    <source>
        <strain evidence="4 7">LMG 24856</strain>
    </source>
</reference>